<evidence type="ECO:0000256" key="1">
    <source>
        <dbReference type="ARBA" id="ARBA00005446"/>
    </source>
</evidence>
<evidence type="ECO:0000259" key="9">
    <source>
        <dbReference type="PROSITE" id="PS51194"/>
    </source>
</evidence>
<sequence>MGSAPKCQRSESGDEFASRDELFEDFEFGDDPFDDIDEAGLAELEQPAAKRPKLSQENHLSLAQRLLADKFGYESFRHEQAGAIQSLLAGDNALAIFPTGAGKSLCYQIPAIAFPELDKSEGSRTPAQAGITLVVSPLIALMKDQVDALQKRGIAADSIDSSKRLDEINTIYHAIQTSELRILYCAPEKLNNEVFVNSIKGVPGGIRLLAVDEAHCVSEWGHSFRPDYLKVARFFEEIKAERVICLTATATPKVADDICNSFKIKPQCVFKTPSYRPNLELYAKPMTGYSDASVDALFSLLGPTLVYVALQQQAETHAEVLCKQGFNAAAYHGGMNADIKKDIQGRFMAGNIQIICATIAFGMGIDKPDIRNVVHWDLSNSVEEYSQQVGRAGRDGKISRCMFYLAPSAFYLREVFARGDLPSRRSLEELISAIHGLAGGLPPGGVFKVSHHEQSRQFDIRPTTLGVIYATLELHFGLFRATAAEYTTYKFEAMSSYKHTAQNDKSPEAEAIWKNAKKKLKYHDINVNAAAGRTLNRTDIIKKLGQWDQAGHIRLQTSGVVNCYTIVKKSPATEKQQQALVDELHADLQGRERDAVTRSRQVMDLITGSACFARSLAEHFGMSLPGGKDKCGHCTFCQTGRPVVAPRIPITKTTRASIQGVLSATNVRDDPRFLAKVAYGIRSPRITQLKLDRHGAFRSLADHDFDALLREFTKACETKGRR</sequence>
<protein>
    <recommendedName>
        <fullName evidence="7">DNA 3'-5' helicase</fullName>
        <ecNumber evidence="7">5.6.2.4</ecNumber>
    </recommendedName>
</protein>
<evidence type="ECO:0000256" key="7">
    <source>
        <dbReference type="ARBA" id="ARBA00034808"/>
    </source>
</evidence>
<evidence type="ECO:0000256" key="6">
    <source>
        <dbReference type="ARBA" id="ARBA00034617"/>
    </source>
</evidence>
<dbReference type="GO" id="GO:0005524">
    <property type="term" value="F:ATP binding"/>
    <property type="evidence" value="ECO:0007669"/>
    <property type="project" value="UniProtKB-KW"/>
</dbReference>
<keyword evidence="5" id="KW-0067">ATP-binding</keyword>
<comment type="caution">
    <text evidence="10">The sequence shown here is derived from an EMBL/GenBank/DDBJ whole genome shotgun (WGS) entry which is preliminary data.</text>
</comment>
<dbReference type="AlphaFoldDB" id="A0AAN7AFC4"/>
<dbReference type="PANTHER" id="PTHR13710:SF120">
    <property type="entry name" value="BIFUNCTIONAL 3'-5' EXONUCLEASE_ATP-DEPENDENT HELICASE WRN"/>
    <property type="match status" value="1"/>
</dbReference>
<reference evidence="10" key="2">
    <citation type="submission" date="2023-05" db="EMBL/GenBank/DDBJ databases">
        <authorList>
            <consortium name="Lawrence Berkeley National Laboratory"/>
            <person name="Steindorff A."/>
            <person name="Hensen N."/>
            <person name="Bonometti L."/>
            <person name="Westerberg I."/>
            <person name="Brannstrom I.O."/>
            <person name="Guillou S."/>
            <person name="Cros-Aarteil S."/>
            <person name="Calhoun S."/>
            <person name="Haridas S."/>
            <person name="Kuo A."/>
            <person name="Mondo S."/>
            <person name="Pangilinan J."/>
            <person name="Riley R."/>
            <person name="Labutti K."/>
            <person name="Andreopoulos B."/>
            <person name="Lipzen A."/>
            <person name="Chen C."/>
            <person name="Yanf M."/>
            <person name="Daum C."/>
            <person name="Ng V."/>
            <person name="Clum A."/>
            <person name="Ohm R."/>
            <person name="Martin F."/>
            <person name="Silar P."/>
            <person name="Natvig D."/>
            <person name="Lalanne C."/>
            <person name="Gautier V."/>
            <person name="Ament-Velasquez S.L."/>
            <person name="Kruys A."/>
            <person name="Hutchinson M.I."/>
            <person name="Powell A.J."/>
            <person name="Barry K."/>
            <person name="Miller A.N."/>
            <person name="Grigoriev I.V."/>
            <person name="Debuchy R."/>
            <person name="Gladieux P."/>
            <person name="Thoren M.H."/>
            <person name="Johannesson H."/>
        </authorList>
    </citation>
    <scope>NUCLEOTIDE SEQUENCE</scope>
    <source>
        <strain evidence="10">PSN309</strain>
    </source>
</reference>
<organism evidence="10 11">
    <name type="scientific">Podospora australis</name>
    <dbReference type="NCBI Taxonomy" id="1536484"/>
    <lineage>
        <taxon>Eukaryota</taxon>
        <taxon>Fungi</taxon>
        <taxon>Dikarya</taxon>
        <taxon>Ascomycota</taxon>
        <taxon>Pezizomycotina</taxon>
        <taxon>Sordariomycetes</taxon>
        <taxon>Sordariomycetidae</taxon>
        <taxon>Sordariales</taxon>
        <taxon>Podosporaceae</taxon>
        <taxon>Podospora</taxon>
    </lineage>
</organism>
<dbReference type="Gene3D" id="1.10.10.10">
    <property type="entry name" value="Winged helix-like DNA-binding domain superfamily/Winged helix DNA-binding domain"/>
    <property type="match status" value="1"/>
</dbReference>
<keyword evidence="3 10" id="KW-0378">Hydrolase</keyword>
<keyword evidence="4" id="KW-0347">Helicase</keyword>
<dbReference type="GO" id="GO:0016787">
    <property type="term" value="F:hydrolase activity"/>
    <property type="evidence" value="ECO:0007669"/>
    <property type="project" value="UniProtKB-KW"/>
</dbReference>
<evidence type="ECO:0000259" key="8">
    <source>
        <dbReference type="PROSITE" id="PS51192"/>
    </source>
</evidence>
<dbReference type="Pfam" id="PF00270">
    <property type="entry name" value="DEAD"/>
    <property type="match status" value="1"/>
</dbReference>
<evidence type="ECO:0000313" key="11">
    <source>
        <dbReference type="Proteomes" id="UP001302126"/>
    </source>
</evidence>
<keyword evidence="11" id="KW-1185">Reference proteome</keyword>
<dbReference type="InterPro" id="IPR036388">
    <property type="entry name" value="WH-like_DNA-bd_sf"/>
</dbReference>
<dbReference type="GO" id="GO:0005634">
    <property type="term" value="C:nucleus"/>
    <property type="evidence" value="ECO:0007669"/>
    <property type="project" value="TreeGrafter"/>
</dbReference>
<dbReference type="Proteomes" id="UP001302126">
    <property type="component" value="Unassembled WGS sequence"/>
</dbReference>
<dbReference type="PROSITE" id="PS51192">
    <property type="entry name" value="HELICASE_ATP_BIND_1"/>
    <property type="match status" value="1"/>
</dbReference>
<evidence type="ECO:0000256" key="5">
    <source>
        <dbReference type="ARBA" id="ARBA00022840"/>
    </source>
</evidence>
<dbReference type="SMART" id="SM00487">
    <property type="entry name" value="DEXDc"/>
    <property type="match status" value="1"/>
</dbReference>
<dbReference type="SMART" id="SM00490">
    <property type="entry name" value="HELICc"/>
    <property type="match status" value="1"/>
</dbReference>
<dbReference type="GO" id="GO:0009378">
    <property type="term" value="F:four-way junction helicase activity"/>
    <property type="evidence" value="ECO:0007669"/>
    <property type="project" value="TreeGrafter"/>
</dbReference>
<evidence type="ECO:0000256" key="3">
    <source>
        <dbReference type="ARBA" id="ARBA00022801"/>
    </source>
</evidence>
<dbReference type="InterPro" id="IPR027417">
    <property type="entry name" value="P-loop_NTPase"/>
</dbReference>
<keyword evidence="2" id="KW-0547">Nucleotide-binding</keyword>
<gene>
    <name evidence="10" type="ORF">QBC35DRAFT_467031</name>
</gene>
<proteinExistence type="inferred from homology"/>
<dbReference type="GO" id="GO:0005737">
    <property type="term" value="C:cytoplasm"/>
    <property type="evidence" value="ECO:0007669"/>
    <property type="project" value="TreeGrafter"/>
</dbReference>
<reference evidence="10" key="1">
    <citation type="journal article" date="2023" name="Mol. Phylogenet. Evol.">
        <title>Genome-scale phylogeny and comparative genomics of the fungal order Sordariales.</title>
        <authorList>
            <person name="Hensen N."/>
            <person name="Bonometti L."/>
            <person name="Westerberg I."/>
            <person name="Brannstrom I.O."/>
            <person name="Guillou S."/>
            <person name="Cros-Aarteil S."/>
            <person name="Calhoun S."/>
            <person name="Haridas S."/>
            <person name="Kuo A."/>
            <person name="Mondo S."/>
            <person name="Pangilinan J."/>
            <person name="Riley R."/>
            <person name="LaButti K."/>
            <person name="Andreopoulos B."/>
            <person name="Lipzen A."/>
            <person name="Chen C."/>
            <person name="Yan M."/>
            <person name="Daum C."/>
            <person name="Ng V."/>
            <person name="Clum A."/>
            <person name="Steindorff A."/>
            <person name="Ohm R.A."/>
            <person name="Martin F."/>
            <person name="Silar P."/>
            <person name="Natvig D.O."/>
            <person name="Lalanne C."/>
            <person name="Gautier V."/>
            <person name="Ament-Velasquez S.L."/>
            <person name="Kruys A."/>
            <person name="Hutchinson M.I."/>
            <person name="Powell A.J."/>
            <person name="Barry K."/>
            <person name="Miller A.N."/>
            <person name="Grigoriev I.V."/>
            <person name="Debuchy R."/>
            <person name="Gladieux P."/>
            <person name="Hiltunen Thoren M."/>
            <person name="Johannesson H."/>
        </authorList>
    </citation>
    <scope>NUCLEOTIDE SEQUENCE</scope>
    <source>
        <strain evidence="10">PSN309</strain>
    </source>
</reference>
<dbReference type="GO" id="GO:0003676">
    <property type="term" value="F:nucleic acid binding"/>
    <property type="evidence" value="ECO:0007669"/>
    <property type="project" value="InterPro"/>
</dbReference>
<dbReference type="SUPFAM" id="SSF52540">
    <property type="entry name" value="P-loop containing nucleoside triphosphate hydrolases"/>
    <property type="match status" value="1"/>
</dbReference>
<name>A0AAN7AFC4_9PEZI</name>
<dbReference type="InterPro" id="IPR011545">
    <property type="entry name" value="DEAD/DEAH_box_helicase_dom"/>
</dbReference>
<dbReference type="Gene3D" id="3.40.50.300">
    <property type="entry name" value="P-loop containing nucleotide triphosphate hydrolases"/>
    <property type="match status" value="2"/>
</dbReference>
<dbReference type="EC" id="5.6.2.4" evidence="7"/>
<comment type="catalytic activity">
    <reaction evidence="6">
        <text>Couples ATP hydrolysis with the unwinding of duplex DNA by translocating in the 3'-5' direction.</text>
        <dbReference type="EC" id="5.6.2.4"/>
    </reaction>
</comment>
<dbReference type="InterPro" id="IPR014001">
    <property type="entry name" value="Helicase_ATP-bd"/>
</dbReference>
<evidence type="ECO:0000313" key="10">
    <source>
        <dbReference type="EMBL" id="KAK4183790.1"/>
    </source>
</evidence>
<dbReference type="GO" id="GO:0005694">
    <property type="term" value="C:chromosome"/>
    <property type="evidence" value="ECO:0007669"/>
    <property type="project" value="TreeGrafter"/>
</dbReference>
<dbReference type="InterPro" id="IPR001650">
    <property type="entry name" value="Helicase_C-like"/>
</dbReference>
<dbReference type="EMBL" id="MU864524">
    <property type="protein sequence ID" value="KAK4183790.1"/>
    <property type="molecule type" value="Genomic_DNA"/>
</dbReference>
<dbReference type="PROSITE" id="PS51194">
    <property type="entry name" value="HELICASE_CTER"/>
    <property type="match status" value="1"/>
</dbReference>
<dbReference type="GO" id="GO:0000724">
    <property type="term" value="P:double-strand break repair via homologous recombination"/>
    <property type="evidence" value="ECO:0007669"/>
    <property type="project" value="TreeGrafter"/>
</dbReference>
<feature type="domain" description="Helicase C-terminal" evidence="9">
    <location>
        <begin position="293"/>
        <end position="438"/>
    </location>
</feature>
<feature type="domain" description="Helicase ATP-binding" evidence="8">
    <location>
        <begin position="84"/>
        <end position="268"/>
    </location>
</feature>
<comment type="similarity">
    <text evidence="1">Belongs to the helicase family. RecQ subfamily.</text>
</comment>
<evidence type="ECO:0000256" key="4">
    <source>
        <dbReference type="ARBA" id="ARBA00022806"/>
    </source>
</evidence>
<dbReference type="PANTHER" id="PTHR13710">
    <property type="entry name" value="DNA HELICASE RECQ FAMILY MEMBER"/>
    <property type="match status" value="1"/>
</dbReference>
<dbReference type="NCBIfam" id="TIGR00614">
    <property type="entry name" value="recQ_fam"/>
    <property type="match status" value="1"/>
</dbReference>
<dbReference type="GO" id="GO:0043138">
    <property type="term" value="F:3'-5' DNA helicase activity"/>
    <property type="evidence" value="ECO:0007669"/>
    <property type="project" value="UniProtKB-EC"/>
</dbReference>
<evidence type="ECO:0000256" key="2">
    <source>
        <dbReference type="ARBA" id="ARBA00022741"/>
    </source>
</evidence>
<dbReference type="Pfam" id="PF00271">
    <property type="entry name" value="Helicase_C"/>
    <property type="match status" value="1"/>
</dbReference>
<accession>A0AAN7AFC4</accession>
<dbReference type="InterPro" id="IPR004589">
    <property type="entry name" value="DNA_helicase_ATP-dep_RecQ"/>
</dbReference>